<evidence type="ECO:0000256" key="5">
    <source>
        <dbReference type="SAM" id="Phobius"/>
    </source>
</evidence>
<dbReference type="Proteomes" id="UP000799302">
    <property type="component" value="Unassembled WGS sequence"/>
</dbReference>
<proteinExistence type="predicted"/>
<protein>
    <recommendedName>
        <fullName evidence="6">Fatty acid hydroxylase domain-containing protein</fullName>
    </recommendedName>
</protein>
<reference evidence="7" key="1">
    <citation type="journal article" date="2020" name="Stud. Mycol.">
        <title>101 Dothideomycetes genomes: a test case for predicting lifestyles and emergence of pathogens.</title>
        <authorList>
            <person name="Haridas S."/>
            <person name="Albert R."/>
            <person name="Binder M."/>
            <person name="Bloem J."/>
            <person name="Labutti K."/>
            <person name="Salamov A."/>
            <person name="Andreopoulos B."/>
            <person name="Baker S."/>
            <person name="Barry K."/>
            <person name="Bills G."/>
            <person name="Bluhm B."/>
            <person name="Cannon C."/>
            <person name="Castanera R."/>
            <person name="Culley D."/>
            <person name="Daum C."/>
            <person name="Ezra D."/>
            <person name="Gonzalez J."/>
            <person name="Henrissat B."/>
            <person name="Kuo A."/>
            <person name="Liang C."/>
            <person name="Lipzen A."/>
            <person name="Lutzoni F."/>
            <person name="Magnuson J."/>
            <person name="Mondo S."/>
            <person name="Nolan M."/>
            <person name="Ohm R."/>
            <person name="Pangilinan J."/>
            <person name="Park H.-J."/>
            <person name="Ramirez L."/>
            <person name="Alfaro M."/>
            <person name="Sun H."/>
            <person name="Tritt A."/>
            <person name="Yoshinaga Y."/>
            <person name="Zwiers L.-H."/>
            <person name="Turgeon B."/>
            <person name="Goodwin S."/>
            <person name="Spatafora J."/>
            <person name="Crous P."/>
            <person name="Grigoriev I."/>
        </authorList>
    </citation>
    <scope>NUCLEOTIDE SEQUENCE</scope>
    <source>
        <strain evidence="7">CBS 115976</strain>
    </source>
</reference>
<dbReference type="AlphaFoldDB" id="A0A6A6U4B5"/>
<comment type="subcellular location">
    <subcellularLocation>
        <location evidence="1">Membrane</location>
    </subcellularLocation>
</comment>
<evidence type="ECO:0000256" key="2">
    <source>
        <dbReference type="ARBA" id="ARBA00022692"/>
    </source>
</evidence>
<sequence>MDIVLEILDGLVYDRVYAALLPGSPGPNSLMGLKNTNATLGELPTAAGINNYIYQPASKYINLGPSKYAYMSSLQRDDPLRQFISLYMTTWIFGMLLYFVFATASYYTIFDHNTKHHPKYLKNQVSLEIKQSMSSMPGMSLLTAICFWFEVRGYSLLYDATEDGPGYWYNFAQFPIFILFTDCFIYFIHRGLHHPMVYKTLHKPHHKWIMPTPYASHAFHPIDGFAQSIPYHVFPFVLPLQKWAYVVLFFFINVWTILIHDGEYMTNNPIINGAACHTEHHLAFNWNYGQFTTLWDRLGGSYRAPSLEMFDKQKKMSADTWKKQTEEMERVVMEVEGEDDRKYLPEDGKKTQ</sequence>
<evidence type="ECO:0000259" key="6">
    <source>
        <dbReference type="Pfam" id="PF04116"/>
    </source>
</evidence>
<name>A0A6A6U4B5_9PEZI</name>
<organism evidence="7 8">
    <name type="scientific">Microthyrium microscopicum</name>
    <dbReference type="NCBI Taxonomy" id="703497"/>
    <lineage>
        <taxon>Eukaryota</taxon>
        <taxon>Fungi</taxon>
        <taxon>Dikarya</taxon>
        <taxon>Ascomycota</taxon>
        <taxon>Pezizomycotina</taxon>
        <taxon>Dothideomycetes</taxon>
        <taxon>Dothideomycetes incertae sedis</taxon>
        <taxon>Microthyriales</taxon>
        <taxon>Microthyriaceae</taxon>
        <taxon>Microthyrium</taxon>
    </lineage>
</organism>
<dbReference type="InterPro" id="IPR006694">
    <property type="entry name" value="Fatty_acid_hydroxylase"/>
</dbReference>
<evidence type="ECO:0000256" key="4">
    <source>
        <dbReference type="ARBA" id="ARBA00023136"/>
    </source>
</evidence>
<evidence type="ECO:0000256" key="1">
    <source>
        <dbReference type="ARBA" id="ARBA00004370"/>
    </source>
</evidence>
<dbReference type="Pfam" id="PF04116">
    <property type="entry name" value="FA_hydroxylase"/>
    <property type="match status" value="1"/>
</dbReference>
<feature type="transmembrane region" description="Helical" evidence="5">
    <location>
        <begin position="171"/>
        <end position="189"/>
    </location>
</feature>
<keyword evidence="3 5" id="KW-1133">Transmembrane helix</keyword>
<dbReference type="PANTHER" id="PTHR11863">
    <property type="entry name" value="STEROL DESATURASE"/>
    <property type="match status" value="1"/>
</dbReference>
<evidence type="ECO:0000256" key="3">
    <source>
        <dbReference type="ARBA" id="ARBA00022989"/>
    </source>
</evidence>
<keyword evidence="4 5" id="KW-0472">Membrane</keyword>
<dbReference type="InterPro" id="IPR050307">
    <property type="entry name" value="Sterol_Desaturase_Related"/>
</dbReference>
<dbReference type="GO" id="GO:0016491">
    <property type="term" value="F:oxidoreductase activity"/>
    <property type="evidence" value="ECO:0007669"/>
    <property type="project" value="InterPro"/>
</dbReference>
<dbReference type="OrthoDB" id="6354873at2759"/>
<feature type="domain" description="Fatty acid hydroxylase" evidence="6">
    <location>
        <begin position="175"/>
        <end position="300"/>
    </location>
</feature>
<evidence type="ECO:0000313" key="7">
    <source>
        <dbReference type="EMBL" id="KAF2666421.1"/>
    </source>
</evidence>
<evidence type="ECO:0000313" key="8">
    <source>
        <dbReference type="Proteomes" id="UP000799302"/>
    </source>
</evidence>
<dbReference type="GO" id="GO:0008610">
    <property type="term" value="P:lipid biosynthetic process"/>
    <property type="evidence" value="ECO:0007669"/>
    <property type="project" value="InterPro"/>
</dbReference>
<dbReference type="EMBL" id="MU004239">
    <property type="protein sequence ID" value="KAF2666421.1"/>
    <property type="molecule type" value="Genomic_DNA"/>
</dbReference>
<keyword evidence="8" id="KW-1185">Reference proteome</keyword>
<accession>A0A6A6U4B5</accession>
<gene>
    <name evidence="7" type="ORF">BT63DRAFT_434175</name>
</gene>
<keyword evidence="2 5" id="KW-0812">Transmembrane</keyword>
<feature type="transmembrane region" description="Helical" evidence="5">
    <location>
        <begin position="243"/>
        <end position="260"/>
    </location>
</feature>
<dbReference type="GO" id="GO:0005506">
    <property type="term" value="F:iron ion binding"/>
    <property type="evidence" value="ECO:0007669"/>
    <property type="project" value="InterPro"/>
</dbReference>
<dbReference type="GO" id="GO:0016020">
    <property type="term" value="C:membrane"/>
    <property type="evidence" value="ECO:0007669"/>
    <property type="project" value="UniProtKB-SubCell"/>
</dbReference>
<feature type="transmembrane region" description="Helical" evidence="5">
    <location>
        <begin position="84"/>
        <end position="110"/>
    </location>
</feature>